<proteinExistence type="predicted"/>
<dbReference type="EMBL" id="QHJG01000004">
    <property type="protein sequence ID" value="PWY57074.1"/>
    <property type="molecule type" value="Genomic_DNA"/>
</dbReference>
<reference evidence="1 2" key="1">
    <citation type="submission" date="2018-05" db="EMBL/GenBank/DDBJ databases">
        <title>Legionella qingyii sp.nov., whole genome shotgun sequence.</title>
        <authorList>
            <person name="Wu H."/>
            <person name="Zhu Q."/>
            <person name="Hu C."/>
        </authorList>
    </citation>
    <scope>NUCLEOTIDE SEQUENCE [LARGE SCALE GENOMIC DNA]</scope>
    <source>
        <strain evidence="1 2">HEB18</strain>
    </source>
</reference>
<organism evidence="1 2">
    <name type="scientific">Legionella qingyii</name>
    <dbReference type="NCBI Taxonomy" id="2184757"/>
    <lineage>
        <taxon>Bacteria</taxon>
        <taxon>Pseudomonadati</taxon>
        <taxon>Pseudomonadota</taxon>
        <taxon>Gammaproteobacteria</taxon>
        <taxon>Legionellales</taxon>
        <taxon>Legionellaceae</taxon>
        <taxon>Legionella</taxon>
    </lineage>
</organism>
<dbReference type="RefSeq" id="WP_110141598.1">
    <property type="nucleotide sequence ID" value="NZ_QHJG01000004.1"/>
</dbReference>
<evidence type="ECO:0000313" key="1">
    <source>
        <dbReference type="EMBL" id="PWY57074.1"/>
    </source>
</evidence>
<dbReference type="Proteomes" id="UP000247152">
    <property type="component" value="Unassembled WGS sequence"/>
</dbReference>
<gene>
    <name evidence="1" type="ORF">DGG96_03555</name>
</gene>
<dbReference type="AlphaFoldDB" id="A0A317U507"/>
<accession>A0A317U507</accession>
<protein>
    <submittedName>
        <fullName evidence="1">Uncharacterized protein</fullName>
    </submittedName>
</protein>
<name>A0A317U507_9GAMM</name>
<sequence>MGRKIKQNKVVGENVRVKRKLMDKSKRRLEVELNNYDTVEKEGIKQRTVLQDSDIENKKTTNLVPVSEVFLAVQLDF</sequence>
<comment type="caution">
    <text evidence="1">The sequence shown here is derived from an EMBL/GenBank/DDBJ whole genome shotgun (WGS) entry which is preliminary data.</text>
</comment>
<evidence type="ECO:0000313" key="2">
    <source>
        <dbReference type="Proteomes" id="UP000247152"/>
    </source>
</evidence>